<accession>A0A346XV62</accession>
<dbReference type="InterPro" id="IPR021447">
    <property type="entry name" value="DUF3097_C"/>
</dbReference>
<evidence type="ECO:0000313" key="3">
    <source>
        <dbReference type="EMBL" id="AXV06109.1"/>
    </source>
</evidence>
<dbReference type="RefSeq" id="WP_114590813.1">
    <property type="nucleotide sequence ID" value="NZ_CP031165.1"/>
</dbReference>
<sequence>MNRRPRYVADVLAVPSKKRPPPREVSLRLGIRLTDRSTRFTGRVVEVDGKIITLEADDDGGRRAFPFEPDRFAQDGKPVRVTRGGVAINRPATLTSASGAVVAKKVTPKVARASRIWVEGKHDAQLLEKVWGDELRELAIVVEPLHGADDLAAEVRSFSPGPTRRLGVLLDHLVSGSKESRIAAEVHDPNVLITGHPFVDVWAGVRPKVLGLKAWPTVPKGQPWKEGVAAALGVADHRDVWRRALGGVQSFADLETPLIGAVEQLLDFLTEHDG</sequence>
<evidence type="ECO:0000313" key="4">
    <source>
        <dbReference type="Proteomes" id="UP000264006"/>
    </source>
</evidence>
<dbReference type="Pfam" id="PF22845">
    <property type="entry name" value="DUF3097_N"/>
    <property type="match status" value="1"/>
</dbReference>
<protein>
    <recommendedName>
        <fullName evidence="5">DUF3097 domain-containing protein</fullName>
    </recommendedName>
</protein>
<gene>
    <name evidence="3" type="ORF">DVS28_a1410</name>
</gene>
<dbReference type="Pfam" id="PF11296">
    <property type="entry name" value="DUF3097_C"/>
    <property type="match status" value="1"/>
</dbReference>
<name>A0A346XV62_9ACTN</name>
<evidence type="ECO:0000259" key="1">
    <source>
        <dbReference type="Pfam" id="PF11296"/>
    </source>
</evidence>
<evidence type="ECO:0000259" key="2">
    <source>
        <dbReference type="Pfam" id="PF22845"/>
    </source>
</evidence>
<reference evidence="3 4" key="1">
    <citation type="submission" date="2018-09" db="EMBL/GenBank/DDBJ databases">
        <title>Complete genome sequence of Euzebya sp. DY32-46 isolated from seawater of Pacific Ocean.</title>
        <authorList>
            <person name="Xu L."/>
            <person name="Wu Y.-H."/>
            <person name="Xu X.-W."/>
        </authorList>
    </citation>
    <scope>NUCLEOTIDE SEQUENCE [LARGE SCALE GENOMIC DNA]</scope>
    <source>
        <strain evidence="3 4">DY32-46</strain>
    </source>
</reference>
<dbReference type="EMBL" id="CP031165">
    <property type="protein sequence ID" value="AXV06109.1"/>
    <property type="molecule type" value="Genomic_DNA"/>
</dbReference>
<keyword evidence="4" id="KW-1185">Reference proteome</keyword>
<organism evidence="3 4">
    <name type="scientific">Euzebya pacifica</name>
    <dbReference type="NCBI Taxonomy" id="1608957"/>
    <lineage>
        <taxon>Bacteria</taxon>
        <taxon>Bacillati</taxon>
        <taxon>Actinomycetota</taxon>
        <taxon>Nitriliruptoria</taxon>
        <taxon>Euzebyales</taxon>
    </lineage>
</organism>
<proteinExistence type="predicted"/>
<dbReference type="AlphaFoldDB" id="A0A346XV62"/>
<evidence type="ECO:0008006" key="5">
    <source>
        <dbReference type="Google" id="ProtNLM"/>
    </source>
</evidence>
<dbReference type="OrthoDB" id="3398606at2"/>
<dbReference type="InterPro" id="IPR053883">
    <property type="entry name" value="DUF3097_N"/>
</dbReference>
<feature type="domain" description="DUF3097" evidence="1">
    <location>
        <begin position="114"/>
        <end position="271"/>
    </location>
</feature>
<feature type="domain" description="DUF3097" evidence="2">
    <location>
        <begin position="24"/>
        <end position="83"/>
    </location>
</feature>
<dbReference type="KEGG" id="euz:DVS28_a1410"/>
<dbReference type="Proteomes" id="UP000264006">
    <property type="component" value="Chromosome"/>
</dbReference>